<keyword evidence="2" id="KW-1185">Reference proteome</keyword>
<dbReference type="Proteomes" id="UP001517247">
    <property type="component" value="Unassembled WGS sequence"/>
</dbReference>
<dbReference type="EMBL" id="SSHJ02000007">
    <property type="protein sequence ID" value="MFN0256755.1"/>
    <property type="molecule type" value="Genomic_DNA"/>
</dbReference>
<proteinExistence type="predicted"/>
<organism evidence="1 2">
    <name type="scientific">Pedobacter ureilyticus</name>
    <dbReference type="NCBI Taxonomy" id="1393051"/>
    <lineage>
        <taxon>Bacteria</taxon>
        <taxon>Pseudomonadati</taxon>
        <taxon>Bacteroidota</taxon>
        <taxon>Sphingobacteriia</taxon>
        <taxon>Sphingobacteriales</taxon>
        <taxon>Sphingobacteriaceae</taxon>
        <taxon>Pedobacter</taxon>
    </lineage>
</organism>
<reference evidence="1 2" key="1">
    <citation type="submission" date="2024-12" db="EMBL/GenBank/DDBJ databases">
        <authorList>
            <person name="Hu S."/>
        </authorList>
    </citation>
    <scope>NUCLEOTIDE SEQUENCE [LARGE SCALE GENOMIC DNA]</scope>
    <source>
        <strain evidence="1 2">THG-T11</strain>
    </source>
</reference>
<protein>
    <submittedName>
        <fullName evidence="1">TerB family tellurite resistance protein</fullName>
    </submittedName>
</protein>
<evidence type="ECO:0000313" key="1">
    <source>
        <dbReference type="EMBL" id="MFN0256755.1"/>
    </source>
</evidence>
<name>A0ABW9J9F6_9SPHI</name>
<evidence type="ECO:0000313" key="2">
    <source>
        <dbReference type="Proteomes" id="UP001517247"/>
    </source>
</evidence>
<sequence length="232" mass="26501">MNRDQLGRYGSSMASGRCFLGGRLGRFCLWLLCLGLVVCGNAQAQSHEAQQLLLNVEKLGQLKNILRDMKRGYEVLSGGYNTVRNIAQGNFSLHEVFLDGLMVVSPEVRKYRKVLEIVEQQQYLVREFRAAFKRFGAASVFNAAEMDYIERVYGELLSRSLDHLEELAMVISSSKLRMNDGERLAAIDRIFADVQDKVMFLRDFNERTASLGMLRERQQRDLKAVAKLYANF</sequence>
<gene>
    <name evidence="1" type="ORF">E6A44_014290</name>
</gene>
<dbReference type="RefSeq" id="WP_246077079.1">
    <property type="nucleotide sequence ID" value="NZ_SSHJ02000007.1"/>
</dbReference>
<comment type="caution">
    <text evidence="1">The sequence shown here is derived from an EMBL/GenBank/DDBJ whole genome shotgun (WGS) entry which is preliminary data.</text>
</comment>
<accession>A0ABW9J9F6</accession>